<protein>
    <submittedName>
        <fullName evidence="2">Uncharacterized protein</fullName>
    </submittedName>
</protein>
<accession>F7SXJ8</accession>
<dbReference type="PATRIC" id="fig|1003200.3.peg.1103"/>
<gene>
    <name evidence="2" type="ORF">AXXA_05643</name>
</gene>
<evidence type="ECO:0000313" key="2">
    <source>
        <dbReference type="EMBL" id="EGP47210.1"/>
    </source>
</evidence>
<reference evidence="2 3" key="1">
    <citation type="submission" date="2011-06" db="EMBL/GenBank/DDBJ databases">
        <authorList>
            <person name="Bador J."/>
            <person name="Amoureux L."/>
            <person name="Neuwirth C."/>
        </authorList>
    </citation>
    <scope>NUCLEOTIDE SEQUENCE [LARGE SCALE GENOMIC DNA]</scope>
    <source>
        <strain evidence="2 3">AXX-A</strain>
    </source>
</reference>
<evidence type="ECO:0000313" key="3">
    <source>
        <dbReference type="Proteomes" id="UP000004853"/>
    </source>
</evidence>
<evidence type="ECO:0000256" key="1">
    <source>
        <dbReference type="SAM" id="MobiDB-lite"/>
    </source>
</evidence>
<dbReference type="HOGENOM" id="CLU_2115633_0_0_4"/>
<name>F7SXJ8_9BURK</name>
<organism evidence="2 3">
    <name type="scientific">Achromobacter insuavis AXX-A</name>
    <dbReference type="NCBI Taxonomy" id="1003200"/>
    <lineage>
        <taxon>Bacteria</taxon>
        <taxon>Pseudomonadati</taxon>
        <taxon>Pseudomonadota</taxon>
        <taxon>Betaproteobacteria</taxon>
        <taxon>Burkholderiales</taxon>
        <taxon>Alcaligenaceae</taxon>
        <taxon>Achromobacter</taxon>
    </lineage>
</organism>
<sequence>MPSPPCQASRNGWPGRAGKSMSQAAAPPARDARMRVACANGSAWPPAAIAGKGAASIHRVIGSRKTLSVPVNMMAHSSQPQTRPHQVCSQAMLWRKPAFMPTRARAGGGPHDAS</sequence>
<feature type="region of interest" description="Disordered" evidence="1">
    <location>
        <begin position="1"/>
        <end position="30"/>
    </location>
</feature>
<dbReference type="EMBL" id="AFRQ01000031">
    <property type="protein sequence ID" value="EGP47210.1"/>
    <property type="molecule type" value="Genomic_DNA"/>
</dbReference>
<dbReference type="Proteomes" id="UP000004853">
    <property type="component" value="Unassembled WGS sequence"/>
</dbReference>
<comment type="caution">
    <text evidence="2">The sequence shown here is derived from an EMBL/GenBank/DDBJ whole genome shotgun (WGS) entry which is preliminary data.</text>
</comment>
<dbReference type="AlphaFoldDB" id="F7SXJ8"/>
<proteinExistence type="predicted"/>
<feature type="compositionally biased region" description="Polar residues" evidence="1">
    <location>
        <begin position="1"/>
        <end position="10"/>
    </location>
</feature>